<evidence type="ECO:0000256" key="5">
    <source>
        <dbReference type="ARBA" id="ARBA00022737"/>
    </source>
</evidence>
<evidence type="ECO:0000256" key="3">
    <source>
        <dbReference type="ARBA" id="ARBA00009223"/>
    </source>
</evidence>
<reference evidence="15 16" key="1">
    <citation type="journal article" date="2017" name="G3 (Bethesda)">
        <title>The Physical Genome Mapping of Anopheles albimanus Corrected Scaffold Misassemblies and Identified Interarm Rearrangements in Genus Anopheles.</title>
        <authorList>
            <person name="Artemov G.N."/>
            <person name="Peery A.N."/>
            <person name="Jiang X."/>
            <person name="Tu Z."/>
            <person name="Stegniy V.N."/>
            <person name="Sharakhova M.V."/>
            <person name="Sharakhov I.V."/>
        </authorList>
    </citation>
    <scope>NUCLEOTIDE SEQUENCE [LARGE SCALE GENOMIC DNA]</scope>
    <source>
        <strain evidence="15 16">ALBI9_A</strain>
    </source>
</reference>
<protein>
    <recommendedName>
        <fullName evidence="12">U3 small nucleolar RNA-associated protein 25 homolog</fullName>
    </recommendedName>
    <alternativeName>
        <fullName evidence="13">UTP25 small subunit processor component</fullName>
    </alternativeName>
</protein>
<dbReference type="GO" id="GO:0032040">
    <property type="term" value="C:small-subunit processome"/>
    <property type="evidence" value="ECO:0007669"/>
    <property type="project" value="TreeGrafter"/>
</dbReference>
<dbReference type="Pfam" id="PF22916">
    <property type="entry name" value="UTP25_NTPase-like"/>
    <property type="match status" value="1"/>
</dbReference>
<keyword evidence="5" id="KW-0677">Repeat</keyword>
<proteinExistence type="inferred from homology"/>
<comment type="similarity">
    <text evidence="3">Belongs to the UTP25 family.</text>
</comment>
<evidence type="ECO:0000256" key="2">
    <source>
        <dbReference type="ARBA" id="ARBA00004604"/>
    </source>
</evidence>
<dbReference type="PANTHER" id="PTHR12933:SF0">
    <property type="entry name" value="U3 SMALL NUCLEOLAR RNA-ASSOCIATED PROTEIN 25 HOMOLOG"/>
    <property type="match status" value="1"/>
</dbReference>
<keyword evidence="4" id="KW-0479">Metal-binding</keyword>
<dbReference type="VEuPathDB" id="VectorBase:AALB009848"/>
<dbReference type="SMART" id="SM00868">
    <property type="entry name" value="zf-AD"/>
    <property type="match status" value="1"/>
</dbReference>
<evidence type="ECO:0000256" key="4">
    <source>
        <dbReference type="ARBA" id="ARBA00022723"/>
    </source>
</evidence>
<dbReference type="GO" id="GO:0003677">
    <property type="term" value="F:DNA binding"/>
    <property type="evidence" value="ECO:0007669"/>
    <property type="project" value="UniProtKB-KW"/>
</dbReference>
<organism evidence="15 16">
    <name type="scientific">Anopheles albimanus</name>
    <name type="common">New world malaria mosquito</name>
    <dbReference type="NCBI Taxonomy" id="7167"/>
    <lineage>
        <taxon>Eukaryota</taxon>
        <taxon>Metazoa</taxon>
        <taxon>Ecdysozoa</taxon>
        <taxon>Arthropoda</taxon>
        <taxon>Hexapoda</taxon>
        <taxon>Insecta</taxon>
        <taxon>Pterygota</taxon>
        <taxon>Neoptera</taxon>
        <taxon>Endopterygota</taxon>
        <taxon>Diptera</taxon>
        <taxon>Nematocera</taxon>
        <taxon>Culicoidea</taxon>
        <taxon>Culicidae</taxon>
        <taxon>Anophelinae</taxon>
        <taxon>Anopheles</taxon>
    </lineage>
</organism>
<dbReference type="InterPro" id="IPR053940">
    <property type="entry name" value="UTP25_NTPase-like"/>
</dbReference>
<dbReference type="GO" id="GO:0034511">
    <property type="term" value="F:U3 snoRNA binding"/>
    <property type="evidence" value="ECO:0007669"/>
    <property type="project" value="InterPro"/>
</dbReference>
<feature type="region of interest" description="Disordered" evidence="14">
    <location>
        <begin position="956"/>
        <end position="981"/>
    </location>
</feature>
<evidence type="ECO:0000256" key="12">
    <source>
        <dbReference type="ARBA" id="ARBA00024421"/>
    </source>
</evidence>
<evidence type="ECO:0000256" key="10">
    <source>
        <dbReference type="ARBA" id="ARBA00023163"/>
    </source>
</evidence>
<dbReference type="Gene3D" id="3.40.50.300">
    <property type="entry name" value="P-loop containing nucleotide triphosphate hydrolases"/>
    <property type="match status" value="1"/>
</dbReference>
<accession>A0A182FTG9</accession>
<evidence type="ECO:0000256" key="8">
    <source>
        <dbReference type="ARBA" id="ARBA00023015"/>
    </source>
</evidence>
<evidence type="ECO:0000256" key="14">
    <source>
        <dbReference type="SAM" id="MobiDB-lite"/>
    </source>
</evidence>
<dbReference type="Proteomes" id="UP000069272">
    <property type="component" value="Chromosome 3R"/>
</dbReference>
<reference evidence="15" key="2">
    <citation type="submission" date="2022-08" db="UniProtKB">
        <authorList>
            <consortium name="EnsemblMetazoa"/>
        </authorList>
    </citation>
    <scope>IDENTIFICATION</scope>
    <source>
        <strain evidence="15">STECLA/ALBI9_A</strain>
    </source>
</reference>
<dbReference type="VEuPathDB" id="VectorBase:AALB017680"/>
<dbReference type="InterPro" id="IPR036236">
    <property type="entry name" value="Znf_C2H2_sf"/>
</dbReference>
<dbReference type="STRING" id="7167.A0A182FTG9"/>
<feature type="region of interest" description="Disordered" evidence="14">
    <location>
        <begin position="347"/>
        <end position="373"/>
    </location>
</feature>
<dbReference type="InterPro" id="IPR053939">
    <property type="entry name" value="UTP25_C"/>
</dbReference>
<dbReference type="InterPro" id="IPR010678">
    <property type="entry name" value="UTP25"/>
</dbReference>
<dbReference type="Pfam" id="PF06862">
    <property type="entry name" value="Utp25_C"/>
    <property type="match status" value="1"/>
</dbReference>
<dbReference type="InterPro" id="IPR013087">
    <property type="entry name" value="Znf_C2H2_type"/>
</dbReference>
<feature type="compositionally biased region" description="Acidic residues" evidence="14">
    <location>
        <begin position="107"/>
        <end position="187"/>
    </location>
</feature>
<dbReference type="SUPFAM" id="SSF57716">
    <property type="entry name" value="Glucocorticoid receptor-like (DNA-binding domain)"/>
    <property type="match status" value="1"/>
</dbReference>
<dbReference type="GO" id="GO:0000462">
    <property type="term" value="P:maturation of SSU-rRNA from tricistronic rRNA transcript (SSU-rRNA, 5.8S rRNA, LSU-rRNA)"/>
    <property type="evidence" value="ECO:0007669"/>
    <property type="project" value="TreeGrafter"/>
</dbReference>
<keyword evidence="16" id="KW-1185">Reference proteome</keyword>
<evidence type="ECO:0000256" key="1">
    <source>
        <dbReference type="ARBA" id="ARBA00003767"/>
    </source>
</evidence>
<sequence>MKNRRNTKSRNGPFRTKGMKKKLKKQQANRPAPTRQSKQQKHITRAQETIEAQKRQIQTELKYRKQANAPLEYEFSDSDVEPEAKEERAFENLLEMLSSKRAGVSEYSEDEEESEDQEDASDASDVEMVSEQEAGSDPDVDSEVEDEEEGDAEEDEIEEDAEDDDGEEDAPSDDGDSAISSDEEDEGSGGTVTDPYMLHTAFNISPAMLEALAAEPVLLEGKAMPFGSLGNIYVELPKETTMMRMESKGIVQRERYATPGSLPVVPDASSDVKWSELHVKDKIVRNISETPSAMQREMFAILNNYQDLLFTGRTVENGDQLRFAYCLHALNHLVKAVTKIQHHNLKLAAAQPAPSKKSRRNRRKKGKEVIEPEHAVPEYRDQGLVRPKVLIVVPFRHSALKIVNQLKELFAGDNAKAVTNYKRFVAEYGGEDTLYFPQINRKPEDYEQTFAGNIDDNFRIGIAFNRSSMKLYTRYYASDLIIASPLGLRMTIGAEGETDRDYDFLSSIELLIIDQAEVCYAQNWDHVLHLFEHLHLQPKSAENTDFSRVRDWCLNGWTKFYRQTVFLSSLELPEYRSLFNKHFQNYRGKIRTVNRVAHGSIRHVVVRVPQSFQRIEVSSLEGKSNARFSHFVSVILPQARSLSMARCLIYVPSYFDFVRLRNYFKKEEISFTQICEYTTDAKIARARDMFYHGSRHFLLYSERSHFFRRHRIKGIRHLIMYAPPVYPHFYPEMINLMANEFQNLKDGVDAASMTVTVLFTKYDSLYMSAILGTDRAQIDLNNVCRICLSESDPRPSLFHIFTDTIVDGTLVAFPYVVEFCLDLKLGQDVEGTPNKVCQACRSQLFQFYIFKQKSHRTDKLIQSLLQTEPQPTQKVEICSVKENTSIYELSEEVLSESEETPSMVAEPNVGSLVYDNEEFMLEDELIEESMMHLDTCKPLEQNGESLENESQIHQDTTYAGEEGTEGEVESSNADSTTHLEEPNKQVQLVSVVPLPSVTEGKEFKCATCATNHGSRACLKRHMRKHRNVNVLLEHMSFYSCEVCHSLYLNEEERNEHTQACVNSFANNDEALSERGQHLDDGGGLCGVCNVSYVRSELLKHHMILTHLQKFSCPFENCGCDYNSLAPLALHVTNKHVQPTESICCQRCKEEIPRGCMEQHLESVCKPKVQFDCTHCDKKFLSSRALAQHLKQLEQRFQCTVCEKSFAALASLRSHQLTHTGEKPFLCTVCGKSFTTASHRTAHMDTHIKGKLFECDLCGKCLQSRACYRNHVKRHRQERSHRCDICSKMFYSKYSVRVHQQEVHKMKNVTQPDESDAGNR</sequence>
<dbReference type="FunFam" id="3.30.160.60:FF:000446">
    <property type="entry name" value="Zinc finger protein"/>
    <property type="match status" value="1"/>
</dbReference>
<evidence type="ECO:0000313" key="16">
    <source>
        <dbReference type="Proteomes" id="UP000069272"/>
    </source>
</evidence>
<dbReference type="SUPFAM" id="SSF57667">
    <property type="entry name" value="beta-beta-alpha zinc fingers"/>
    <property type="match status" value="3"/>
</dbReference>
<dbReference type="PROSITE" id="PS50157">
    <property type="entry name" value="ZINC_FINGER_C2H2_2"/>
    <property type="match status" value="6"/>
</dbReference>
<feature type="region of interest" description="Disordered" evidence="14">
    <location>
        <begin position="1"/>
        <end position="46"/>
    </location>
</feature>
<evidence type="ECO:0000256" key="7">
    <source>
        <dbReference type="ARBA" id="ARBA00022833"/>
    </source>
</evidence>
<feature type="compositionally biased region" description="Basic residues" evidence="14">
    <location>
        <begin position="17"/>
        <end position="27"/>
    </location>
</feature>
<dbReference type="Gene3D" id="3.30.160.60">
    <property type="entry name" value="Classic Zinc Finger"/>
    <property type="match status" value="3"/>
</dbReference>
<dbReference type="Pfam" id="PF07776">
    <property type="entry name" value="zf-AD"/>
    <property type="match status" value="1"/>
</dbReference>
<dbReference type="PANTHER" id="PTHR12933">
    <property type="entry name" value="ORF PROTEIN-RELATED"/>
    <property type="match status" value="1"/>
</dbReference>
<dbReference type="InterPro" id="IPR012934">
    <property type="entry name" value="Znf_AD"/>
</dbReference>
<dbReference type="InterPro" id="IPR027417">
    <property type="entry name" value="P-loop_NTPase"/>
</dbReference>
<dbReference type="Pfam" id="PF00096">
    <property type="entry name" value="zf-C2H2"/>
    <property type="match status" value="2"/>
</dbReference>
<dbReference type="EnsemblMetazoa" id="AALB009849-RA">
    <property type="protein sequence ID" value="AALB009849-PA"/>
    <property type="gene ID" value="AALB009849"/>
</dbReference>
<dbReference type="VEuPathDB" id="VectorBase:AALB20_031780"/>
<dbReference type="Gene3D" id="3.40.1800.20">
    <property type="match status" value="1"/>
</dbReference>
<dbReference type="SMART" id="SM00355">
    <property type="entry name" value="ZnF_C2H2"/>
    <property type="match status" value="9"/>
</dbReference>
<evidence type="ECO:0000256" key="6">
    <source>
        <dbReference type="ARBA" id="ARBA00022771"/>
    </source>
</evidence>
<keyword evidence="10" id="KW-0804">Transcription</keyword>
<comment type="function">
    <text evidence="1">May be involved in transcriptional regulation.</text>
</comment>
<feature type="compositionally biased region" description="Polar residues" evidence="14">
    <location>
        <begin position="28"/>
        <end position="37"/>
    </location>
</feature>
<name>A0A182FTG9_ANOAL</name>
<evidence type="ECO:0000313" key="15">
    <source>
        <dbReference type="EnsemblMetazoa" id="AALB009849-PA"/>
    </source>
</evidence>
<dbReference type="GO" id="GO:0019843">
    <property type="term" value="F:rRNA binding"/>
    <property type="evidence" value="ECO:0007669"/>
    <property type="project" value="TreeGrafter"/>
</dbReference>
<comment type="subcellular location">
    <subcellularLocation>
        <location evidence="2">Nucleus</location>
        <location evidence="2">Nucleolus</location>
    </subcellularLocation>
</comment>
<evidence type="ECO:0000256" key="9">
    <source>
        <dbReference type="ARBA" id="ARBA00023125"/>
    </source>
</evidence>
<dbReference type="FunFam" id="3.30.160.60:FF:000097">
    <property type="entry name" value="Zinc finger protein"/>
    <property type="match status" value="1"/>
</dbReference>
<keyword evidence="7" id="KW-0862">Zinc</keyword>
<feature type="region of interest" description="Disordered" evidence="14">
    <location>
        <begin position="64"/>
        <end position="194"/>
    </location>
</feature>
<dbReference type="VEuPathDB" id="VectorBase:AALB20_032762"/>
<dbReference type="GO" id="GO:0008270">
    <property type="term" value="F:zinc ion binding"/>
    <property type="evidence" value="ECO:0007669"/>
    <property type="project" value="UniProtKB-UniRule"/>
</dbReference>
<keyword evidence="9" id="KW-0238">DNA-binding</keyword>
<evidence type="ECO:0000256" key="13">
    <source>
        <dbReference type="ARBA" id="ARBA00032325"/>
    </source>
</evidence>
<feature type="compositionally biased region" description="Basic residues" evidence="14">
    <location>
        <begin position="356"/>
        <end position="366"/>
    </location>
</feature>
<keyword evidence="6" id="KW-0863">Zinc-finger</keyword>
<dbReference type="PROSITE" id="PS00028">
    <property type="entry name" value="ZINC_FINGER_C2H2_1"/>
    <property type="match status" value="6"/>
</dbReference>
<dbReference type="PROSITE" id="PS51915">
    <property type="entry name" value="ZAD"/>
    <property type="match status" value="1"/>
</dbReference>
<keyword evidence="8" id="KW-0805">Transcription regulation</keyword>
<evidence type="ECO:0000256" key="11">
    <source>
        <dbReference type="ARBA" id="ARBA00023242"/>
    </source>
</evidence>
<keyword evidence="11" id="KW-0539">Nucleus</keyword>